<keyword evidence="2" id="KW-1185">Reference proteome</keyword>
<dbReference type="Proteomes" id="UP000320591">
    <property type="component" value="Chromosome"/>
</dbReference>
<gene>
    <name evidence="1" type="ORF">Dpoa569_0003295</name>
</gene>
<dbReference type="STRING" id="568768.GCA_000406125_00657"/>
<name>A0A5B8IAM8_9GAMM</name>
<protein>
    <recommendedName>
        <fullName evidence="3">Prophage protein</fullName>
    </recommendedName>
</protein>
<dbReference type="OrthoDB" id="6431507at2"/>
<dbReference type="AlphaFoldDB" id="A0A5B8IAM8"/>
<organism evidence="1 2">
    <name type="scientific">Dickeya poaceiphila</name>
    <dbReference type="NCBI Taxonomy" id="568768"/>
    <lineage>
        <taxon>Bacteria</taxon>
        <taxon>Pseudomonadati</taxon>
        <taxon>Pseudomonadota</taxon>
        <taxon>Gammaproteobacteria</taxon>
        <taxon>Enterobacterales</taxon>
        <taxon>Pectobacteriaceae</taxon>
        <taxon>Dickeya</taxon>
    </lineage>
</organism>
<evidence type="ECO:0008006" key="3">
    <source>
        <dbReference type="Google" id="ProtNLM"/>
    </source>
</evidence>
<reference evidence="1 2" key="1">
    <citation type="journal article" date="2019" name="Environ. Microbiol.">
        <title>The phytopathogenic nature of Dickeya aquatica 174/2 and the dynamic early evolution of Dickeya pathogenicity.</title>
        <authorList>
            <person name="Duprey A."/>
            <person name="Taib N."/>
            <person name="Leonard S."/>
            <person name="Garin T."/>
            <person name="Flandrois J.P."/>
            <person name="Nasser W."/>
            <person name="Brochier-Armanet C."/>
            <person name="Reverchon S."/>
        </authorList>
    </citation>
    <scope>NUCLEOTIDE SEQUENCE [LARGE SCALE GENOMIC DNA]</scope>
    <source>
        <strain evidence="1 2">NCPPB 569</strain>
    </source>
</reference>
<accession>A0A5B8IAM8</accession>
<sequence>MDAGSKVKPVLLSRHQVEALRRIQEQERRQSPLGIAPTVHAIARSLMDKALHDIGVLHGTDH</sequence>
<dbReference type="KEGG" id="dic:Dpoa569_0003295"/>
<proteinExistence type="predicted"/>
<dbReference type="RefSeq" id="WP_042868609.1">
    <property type="nucleotide sequence ID" value="NZ_CM001975.1"/>
</dbReference>
<evidence type="ECO:0000313" key="2">
    <source>
        <dbReference type="Proteomes" id="UP000320591"/>
    </source>
</evidence>
<evidence type="ECO:0000313" key="1">
    <source>
        <dbReference type="EMBL" id="QDX31291.1"/>
    </source>
</evidence>
<dbReference type="EMBL" id="CP042220">
    <property type="protein sequence ID" value="QDX31291.1"/>
    <property type="molecule type" value="Genomic_DNA"/>
</dbReference>